<dbReference type="OrthoDB" id="9794183at2"/>
<accession>A0A0K1QDH8</accession>
<evidence type="ECO:0000313" key="3">
    <source>
        <dbReference type="Proteomes" id="UP000064967"/>
    </source>
</evidence>
<dbReference type="CDD" id="cd02208">
    <property type="entry name" value="cupin_RmlC-like"/>
    <property type="match status" value="1"/>
</dbReference>
<name>A0A0K1QDH8_9BACT</name>
<feature type="domain" description="Cupin type-2" evidence="1">
    <location>
        <begin position="52"/>
        <end position="111"/>
    </location>
</feature>
<gene>
    <name evidence="2" type="ORF">AKJ09_10436</name>
</gene>
<sequence>MTILDLSRLLETLPERDTRAGVRHRTTGLQRSDVPLALGVARLTTSSSERFWEVHDEGDELLVVLRGRMEFVVETDDGSRTTETVHAGQAIHIPRGKAHVGKVLEDVDVLFLTPSEGSRTWEA</sequence>
<dbReference type="EMBL" id="CP012333">
    <property type="protein sequence ID" value="AKV03773.1"/>
    <property type="molecule type" value="Genomic_DNA"/>
</dbReference>
<dbReference type="AlphaFoldDB" id="A0A0K1QDH8"/>
<dbReference type="InterPro" id="IPR014710">
    <property type="entry name" value="RmlC-like_jellyroll"/>
</dbReference>
<dbReference type="KEGG" id="llu:AKJ09_10436"/>
<reference evidence="2 3" key="1">
    <citation type="submission" date="2015-08" db="EMBL/GenBank/DDBJ databases">
        <authorList>
            <person name="Babu N.S."/>
            <person name="Beckwith C.J."/>
            <person name="Beseler K.G."/>
            <person name="Brison A."/>
            <person name="Carone J.V."/>
            <person name="Caskin T.P."/>
            <person name="Diamond M."/>
            <person name="Durham M.E."/>
            <person name="Foxe J.M."/>
            <person name="Go M."/>
            <person name="Henderson B.A."/>
            <person name="Jones I.B."/>
            <person name="McGettigan J.A."/>
            <person name="Micheletti S.J."/>
            <person name="Nasrallah M.E."/>
            <person name="Ortiz D."/>
            <person name="Piller C.R."/>
            <person name="Privatt S.R."/>
            <person name="Schneider S.L."/>
            <person name="Sharp S."/>
            <person name="Smith T.C."/>
            <person name="Stanton J.D."/>
            <person name="Ullery H.E."/>
            <person name="Wilson R.J."/>
            <person name="Serrano M.G."/>
            <person name="Buck G."/>
            <person name="Lee V."/>
            <person name="Wang Y."/>
            <person name="Carvalho R."/>
            <person name="Voegtly L."/>
            <person name="Shi R."/>
            <person name="Duckworth R."/>
            <person name="Johnson A."/>
            <person name="Loviza R."/>
            <person name="Walstead R."/>
            <person name="Shah Z."/>
            <person name="Kiflezghi M."/>
            <person name="Wade K."/>
            <person name="Ball S.L."/>
            <person name="Bradley K.W."/>
            <person name="Asai D.J."/>
            <person name="Bowman C.A."/>
            <person name="Russell D.A."/>
            <person name="Pope W.H."/>
            <person name="Jacobs-Sera D."/>
            <person name="Hendrix R.W."/>
            <person name="Hatfull G.F."/>
        </authorList>
    </citation>
    <scope>NUCLEOTIDE SEQUENCE [LARGE SCALE GENOMIC DNA]</scope>
    <source>
        <strain evidence="2 3">DSM 27648</strain>
    </source>
</reference>
<dbReference type="Gene3D" id="2.60.120.10">
    <property type="entry name" value="Jelly Rolls"/>
    <property type="match status" value="1"/>
</dbReference>
<dbReference type="InterPro" id="IPR013096">
    <property type="entry name" value="Cupin_2"/>
</dbReference>
<dbReference type="InterPro" id="IPR011051">
    <property type="entry name" value="RmlC_Cupin_sf"/>
</dbReference>
<proteinExistence type="predicted"/>
<dbReference type="RefSeq" id="WP_146654488.1">
    <property type="nucleotide sequence ID" value="NZ_CP012333.1"/>
</dbReference>
<protein>
    <recommendedName>
        <fullName evidence="1">Cupin type-2 domain-containing protein</fullName>
    </recommendedName>
</protein>
<organism evidence="2 3">
    <name type="scientific">Labilithrix luteola</name>
    <dbReference type="NCBI Taxonomy" id="1391654"/>
    <lineage>
        <taxon>Bacteria</taxon>
        <taxon>Pseudomonadati</taxon>
        <taxon>Myxococcota</taxon>
        <taxon>Polyangia</taxon>
        <taxon>Polyangiales</taxon>
        <taxon>Labilitrichaceae</taxon>
        <taxon>Labilithrix</taxon>
    </lineage>
</organism>
<evidence type="ECO:0000259" key="1">
    <source>
        <dbReference type="Pfam" id="PF07883"/>
    </source>
</evidence>
<dbReference type="Proteomes" id="UP000064967">
    <property type="component" value="Chromosome"/>
</dbReference>
<dbReference type="Pfam" id="PF07883">
    <property type="entry name" value="Cupin_2"/>
    <property type="match status" value="1"/>
</dbReference>
<evidence type="ECO:0000313" key="2">
    <source>
        <dbReference type="EMBL" id="AKV03773.1"/>
    </source>
</evidence>
<keyword evidence="3" id="KW-1185">Reference proteome</keyword>
<dbReference type="SUPFAM" id="SSF51182">
    <property type="entry name" value="RmlC-like cupins"/>
    <property type="match status" value="1"/>
</dbReference>